<reference evidence="3 4" key="1">
    <citation type="submission" date="2020-10" db="EMBL/GenBank/DDBJ databases">
        <title>Degradation of 1,4-Dioxane by Xanthobacter sp. YN2, via a Novel Group-2 Soluble Di-Iron Monooxygenase.</title>
        <authorList>
            <person name="Ma F."/>
            <person name="Wang Y."/>
            <person name="Yang J."/>
            <person name="Guo H."/>
            <person name="Su D."/>
            <person name="Yu L."/>
        </authorList>
    </citation>
    <scope>NUCLEOTIDE SEQUENCE [LARGE SCALE GENOMIC DNA]</scope>
    <source>
        <strain evidence="3 4">YN2</strain>
    </source>
</reference>
<dbReference type="RefSeq" id="WP_203196238.1">
    <property type="nucleotide sequence ID" value="NZ_CP063362.1"/>
</dbReference>
<organism evidence="3 4">
    <name type="scientific">Xanthobacter dioxanivorans</name>
    <dbReference type="NCBI Taxonomy" id="2528964"/>
    <lineage>
        <taxon>Bacteria</taxon>
        <taxon>Pseudomonadati</taxon>
        <taxon>Pseudomonadota</taxon>
        <taxon>Alphaproteobacteria</taxon>
        <taxon>Hyphomicrobiales</taxon>
        <taxon>Xanthobacteraceae</taxon>
        <taxon>Xanthobacter</taxon>
    </lineage>
</organism>
<dbReference type="EMBL" id="CP063362">
    <property type="protein sequence ID" value="QRG09314.1"/>
    <property type="molecule type" value="Genomic_DNA"/>
</dbReference>
<feature type="compositionally biased region" description="Low complexity" evidence="1">
    <location>
        <begin position="32"/>
        <end position="60"/>
    </location>
</feature>
<keyword evidence="4" id="KW-1185">Reference proteome</keyword>
<name>A0A974PT75_9HYPH</name>
<protein>
    <submittedName>
        <fullName evidence="3">Invasion associated locus B family protein</fullName>
    </submittedName>
</protein>
<feature type="signal peptide" evidence="2">
    <location>
        <begin position="1"/>
        <end position="20"/>
    </location>
</feature>
<dbReference type="KEGG" id="xdi:EZH22_14290"/>
<feature type="region of interest" description="Disordered" evidence="1">
    <location>
        <begin position="32"/>
        <end position="63"/>
    </location>
</feature>
<dbReference type="InterPro" id="IPR010642">
    <property type="entry name" value="Invasion_prot_B"/>
</dbReference>
<dbReference type="AlphaFoldDB" id="A0A974PT75"/>
<dbReference type="InterPro" id="IPR038696">
    <property type="entry name" value="IalB_sf"/>
</dbReference>
<dbReference type="Proteomes" id="UP000596427">
    <property type="component" value="Chromosome"/>
</dbReference>
<gene>
    <name evidence="3" type="ORF">EZH22_14290</name>
</gene>
<keyword evidence="2" id="KW-0732">Signal</keyword>
<proteinExistence type="predicted"/>
<accession>A0A974PT75</accession>
<dbReference type="Gene3D" id="2.60.40.1880">
    <property type="entry name" value="Invasion associated locus B (IalB) protein"/>
    <property type="match status" value="1"/>
</dbReference>
<evidence type="ECO:0000313" key="4">
    <source>
        <dbReference type="Proteomes" id="UP000596427"/>
    </source>
</evidence>
<evidence type="ECO:0000256" key="2">
    <source>
        <dbReference type="SAM" id="SignalP"/>
    </source>
</evidence>
<dbReference type="Pfam" id="PF06776">
    <property type="entry name" value="IalB"/>
    <property type="match status" value="1"/>
</dbReference>
<sequence>MNLAKSFCVLATLIAVTPLAVMLSGGAGTVAEAQSQQPPARPAPGAAAQATPAPAQPTGPVKTETTNFEGWVLTCQEAPPAAGAKTGKKACWGILRVTDAQSKRVVVVWKIGRDGKDVPTIAITTPTGILVRDGVDLVIGQNTRKLAYQWCSTSECEASLAYDQALANDLSAAKEATVAFRLQDGRQVNVKVAIGGVDKVLAGLKKV</sequence>
<evidence type="ECO:0000313" key="3">
    <source>
        <dbReference type="EMBL" id="QRG09314.1"/>
    </source>
</evidence>
<feature type="chain" id="PRO_5037999320" evidence="2">
    <location>
        <begin position="21"/>
        <end position="207"/>
    </location>
</feature>
<evidence type="ECO:0000256" key="1">
    <source>
        <dbReference type="SAM" id="MobiDB-lite"/>
    </source>
</evidence>